<dbReference type="EMBL" id="LQPR01000049">
    <property type="protein sequence ID" value="ORW69055.1"/>
    <property type="molecule type" value="Genomic_DNA"/>
</dbReference>
<dbReference type="GO" id="GO:0016491">
    <property type="term" value="F:oxidoreductase activity"/>
    <property type="evidence" value="ECO:0007669"/>
    <property type="project" value="InterPro"/>
</dbReference>
<evidence type="ECO:0000259" key="1">
    <source>
        <dbReference type="Pfam" id="PF00248"/>
    </source>
</evidence>
<reference evidence="2 3" key="1">
    <citation type="submission" date="2016-01" db="EMBL/GenBank/DDBJ databases">
        <title>The new phylogeny of the genus Mycobacterium.</title>
        <authorList>
            <person name="Tarcisio F."/>
            <person name="Conor M."/>
            <person name="Antonella G."/>
            <person name="Elisabetta G."/>
            <person name="Giulia F.S."/>
            <person name="Sara T."/>
            <person name="Anna F."/>
            <person name="Clotilde B."/>
            <person name="Roberto B."/>
            <person name="Veronica D.S."/>
            <person name="Fabio R."/>
            <person name="Monica P."/>
            <person name="Olivier J."/>
            <person name="Enrico T."/>
            <person name="Nicola S."/>
        </authorList>
    </citation>
    <scope>NUCLEOTIDE SEQUENCE [LARGE SCALE GENOMIC DNA]</scope>
    <source>
        <strain evidence="2 3">DSM 44616</strain>
    </source>
</reference>
<gene>
    <name evidence="2" type="ORF">AWC23_20095</name>
</gene>
<comment type="caution">
    <text evidence="2">The sequence shown here is derived from an EMBL/GenBank/DDBJ whole genome shotgun (WGS) entry which is preliminary data.</text>
</comment>
<dbReference type="PANTHER" id="PTHR43638:SF3">
    <property type="entry name" value="ALDEHYDE REDUCTASE"/>
    <property type="match status" value="1"/>
</dbReference>
<evidence type="ECO:0000313" key="2">
    <source>
        <dbReference type="EMBL" id="ORW69055.1"/>
    </source>
</evidence>
<dbReference type="AlphaFoldDB" id="A0AAJ3NN12"/>
<accession>A0AAJ3NN12</accession>
<name>A0AAJ3NN12_9MYCO</name>
<keyword evidence="3" id="KW-1185">Reference proteome</keyword>
<dbReference type="InterPro" id="IPR020471">
    <property type="entry name" value="AKR"/>
</dbReference>
<dbReference type="Proteomes" id="UP000193387">
    <property type="component" value="Unassembled WGS sequence"/>
</dbReference>
<proteinExistence type="predicted"/>
<organism evidence="2 3">
    <name type="scientific">Mycobacterium saskatchewanense</name>
    <dbReference type="NCBI Taxonomy" id="220927"/>
    <lineage>
        <taxon>Bacteria</taxon>
        <taxon>Bacillati</taxon>
        <taxon>Actinomycetota</taxon>
        <taxon>Actinomycetes</taxon>
        <taxon>Mycobacteriales</taxon>
        <taxon>Mycobacteriaceae</taxon>
        <taxon>Mycobacterium</taxon>
        <taxon>Mycobacterium simiae complex</taxon>
    </lineage>
</organism>
<sequence>MVSIGTLRDLAAIGQGTWRFGEDHHSEADEITALRAGIDLGMTLIDTAELYADGNAEVIVGKAILGRRDEVCVVSKVLPANATEEGTVRACHASLRRLGTDRIDVYLLHWRREVPLSETVQAFHRLQEAGDIREWGVSNLDVADLDDLPAGAVPAANQVLYNITRRGPEANLFPRSRASGTTIMAYSPIEKGRLLDRPALVDIAQARGITPAQVALSWAVRDGDVIAVPKATRRAHIEQNAAAMHLRLSADELRVLDESFPAPGIVPLETLS</sequence>
<feature type="domain" description="NADP-dependent oxidoreductase" evidence="1">
    <location>
        <begin position="13"/>
        <end position="258"/>
    </location>
</feature>
<dbReference type="PRINTS" id="PR00069">
    <property type="entry name" value="ALDKETRDTASE"/>
</dbReference>
<dbReference type="RefSeq" id="WP_085257267.1">
    <property type="nucleotide sequence ID" value="NZ_AP022573.1"/>
</dbReference>
<dbReference type="Pfam" id="PF00248">
    <property type="entry name" value="Aldo_ket_red"/>
    <property type="match status" value="1"/>
</dbReference>
<dbReference type="Gene3D" id="3.20.20.100">
    <property type="entry name" value="NADP-dependent oxidoreductase domain"/>
    <property type="match status" value="1"/>
</dbReference>
<dbReference type="InterPro" id="IPR036812">
    <property type="entry name" value="NAD(P)_OxRdtase_dom_sf"/>
</dbReference>
<evidence type="ECO:0000313" key="3">
    <source>
        <dbReference type="Proteomes" id="UP000193387"/>
    </source>
</evidence>
<dbReference type="SUPFAM" id="SSF51430">
    <property type="entry name" value="NAD(P)-linked oxidoreductase"/>
    <property type="match status" value="1"/>
</dbReference>
<dbReference type="InterPro" id="IPR023210">
    <property type="entry name" value="NADP_OxRdtase_dom"/>
</dbReference>
<dbReference type="PANTHER" id="PTHR43638">
    <property type="entry name" value="OXIDOREDUCTASE, ALDO/KETO REDUCTASE FAMILY PROTEIN"/>
    <property type="match status" value="1"/>
</dbReference>
<protein>
    <submittedName>
        <fullName evidence="2">Oxidoreductase</fullName>
    </submittedName>
</protein>